<dbReference type="PANTHER" id="PTHR10578">
    <property type="entry name" value="S -2-HYDROXY-ACID OXIDASE-RELATED"/>
    <property type="match status" value="1"/>
</dbReference>
<evidence type="ECO:0000256" key="5">
    <source>
        <dbReference type="ARBA" id="ARBA00024042"/>
    </source>
</evidence>
<keyword evidence="2 7" id="KW-0285">Flavoprotein</keyword>
<reference evidence="10" key="1">
    <citation type="journal article" date="2020" name="Mol. Plant Microbe">
        <title>Rhizobial microsymbionts of the narrowly endemic Oxytropis species growing in Kamchatka are characterized by significant genetic diversity and possess a set of genes that are associated with T3SS and T6SS secretion systems and can affect the development of symbiosis.</title>
        <authorList>
            <person name="Safronova V."/>
            <person name="Guro P."/>
            <person name="Sazanova A."/>
            <person name="Kuznetsova I."/>
            <person name="Belimov A."/>
            <person name="Yakubov V."/>
            <person name="Chirak E."/>
            <person name="Afonin A."/>
            <person name="Gogolev Y."/>
            <person name="Andronov E."/>
            <person name="Tikhonovich I."/>
        </authorList>
    </citation>
    <scope>NUCLEOTIDE SEQUENCE [LARGE SCALE GENOMIC DNA]</scope>
    <source>
        <strain evidence="10">581</strain>
    </source>
</reference>
<dbReference type="PROSITE" id="PS51349">
    <property type="entry name" value="FMN_HYDROXY_ACID_DH_2"/>
    <property type="match status" value="1"/>
</dbReference>
<dbReference type="SUPFAM" id="SSF51395">
    <property type="entry name" value="FMN-linked oxidoreductases"/>
    <property type="match status" value="1"/>
</dbReference>
<evidence type="ECO:0000256" key="2">
    <source>
        <dbReference type="ARBA" id="ARBA00022630"/>
    </source>
</evidence>
<feature type="domain" description="FMN hydroxy acid dehydrogenase" evidence="8">
    <location>
        <begin position="62"/>
        <end position="422"/>
    </location>
</feature>
<feature type="binding site" evidence="7">
    <location>
        <position position="170"/>
    </location>
    <ligand>
        <name>FMN</name>
        <dbReference type="ChEBI" id="CHEBI:58210"/>
    </ligand>
</feature>
<feature type="binding site" evidence="7">
    <location>
        <begin position="350"/>
        <end position="354"/>
    </location>
    <ligand>
        <name>FMN</name>
        <dbReference type="ChEBI" id="CHEBI:58210"/>
    </ligand>
</feature>
<dbReference type="InterPro" id="IPR000262">
    <property type="entry name" value="FMN-dep_DH"/>
</dbReference>
<evidence type="ECO:0000256" key="1">
    <source>
        <dbReference type="ARBA" id="ARBA00001917"/>
    </source>
</evidence>
<evidence type="ECO:0000256" key="7">
    <source>
        <dbReference type="PIRSR" id="PIRSR000138-2"/>
    </source>
</evidence>
<evidence type="ECO:0000313" key="9">
    <source>
        <dbReference type="EMBL" id="QND71473.1"/>
    </source>
</evidence>
<feature type="binding site" evidence="7">
    <location>
        <position position="88"/>
    </location>
    <ligand>
        <name>glyoxylate</name>
        <dbReference type="ChEBI" id="CHEBI:36655"/>
    </ligand>
</feature>
<dbReference type="GO" id="GO:0010181">
    <property type="term" value="F:FMN binding"/>
    <property type="evidence" value="ECO:0007669"/>
    <property type="project" value="InterPro"/>
</dbReference>
<keyword evidence="3 7" id="KW-0288">FMN</keyword>
<dbReference type="GO" id="GO:0016491">
    <property type="term" value="F:oxidoreductase activity"/>
    <property type="evidence" value="ECO:0007669"/>
    <property type="project" value="UniProtKB-KW"/>
</dbReference>
<dbReference type="RefSeq" id="WP_184517273.1">
    <property type="nucleotide sequence ID" value="NZ_CP050292.1"/>
</dbReference>
<feature type="binding site" evidence="7">
    <location>
        <position position="319"/>
    </location>
    <ligand>
        <name>glyoxylate</name>
        <dbReference type="ChEBI" id="CHEBI:36655"/>
    </ligand>
</feature>
<evidence type="ECO:0000256" key="4">
    <source>
        <dbReference type="ARBA" id="ARBA00023002"/>
    </source>
</evidence>
<gene>
    <name evidence="9" type="ORF">HB776_09700</name>
</gene>
<protein>
    <submittedName>
        <fullName evidence="9">Alpha-hydroxy-acid oxidizing protein</fullName>
    </submittedName>
</protein>
<evidence type="ECO:0000313" key="10">
    <source>
        <dbReference type="Proteomes" id="UP000515291"/>
    </source>
</evidence>
<feature type="binding site" evidence="7">
    <location>
        <position position="295"/>
    </location>
    <ligand>
        <name>FMN</name>
        <dbReference type="ChEBI" id="CHEBI:58210"/>
    </ligand>
</feature>
<dbReference type="Pfam" id="PF01070">
    <property type="entry name" value="FMN_dh"/>
    <property type="match status" value="1"/>
</dbReference>
<evidence type="ECO:0000259" key="8">
    <source>
        <dbReference type="PROSITE" id="PS51349"/>
    </source>
</evidence>
<feature type="binding site" evidence="7">
    <location>
        <position position="322"/>
    </location>
    <ligand>
        <name>glyoxylate</name>
        <dbReference type="ChEBI" id="CHEBI:36655"/>
    </ligand>
</feature>
<name>A0A7G6TXJ1_9BRAD</name>
<dbReference type="PIRSF" id="PIRSF000138">
    <property type="entry name" value="Al-hdrx_acd_dh"/>
    <property type="match status" value="1"/>
</dbReference>
<dbReference type="InterPro" id="IPR012133">
    <property type="entry name" value="Alpha-hydoxy_acid_DH_FMN"/>
</dbReference>
<dbReference type="EMBL" id="CP050292">
    <property type="protein sequence ID" value="QND71473.1"/>
    <property type="molecule type" value="Genomic_DNA"/>
</dbReference>
<feature type="active site" description="Proton acceptor" evidence="6">
    <location>
        <position position="319"/>
    </location>
</feature>
<feature type="binding site" evidence="7">
    <location>
        <position position="193"/>
    </location>
    <ligand>
        <name>glyoxylate</name>
        <dbReference type="ChEBI" id="CHEBI:36655"/>
    </ligand>
</feature>
<dbReference type="PANTHER" id="PTHR10578:SF107">
    <property type="entry name" value="2-HYDROXYACID OXIDASE 1"/>
    <property type="match status" value="1"/>
</dbReference>
<comment type="cofactor">
    <cofactor evidence="1">
        <name>FMN</name>
        <dbReference type="ChEBI" id="CHEBI:58210"/>
    </cofactor>
</comment>
<dbReference type="Proteomes" id="UP000515291">
    <property type="component" value="Chromosome"/>
</dbReference>
<feature type="binding site" evidence="7">
    <location>
        <position position="317"/>
    </location>
    <ligand>
        <name>FMN</name>
        <dbReference type="ChEBI" id="CHEBI:58210"/>
    </ligand>
</feature>
<feature type="binding site" evidence="7">
    <location>
        <position position="219"/>
    </location>
    <ligand>
        <name>FMN</name>
        <dbReference type="ChEBI" id="CHEBI:58210"/>
    </ligand>
</feature>
<sequence>MIARRQLLRFFAASPLLTATSLGAITTLLTANSHQALAQSYDVLRGSRRAFGPDGIITAPTDALDVFEFEPAAKKAVLSQDAPAHWGYLQSGVDGDVTRDANHTAFAKYNIRVQRLIDARKIDTSVKIFGETWASPIFMCPVSSLGAYDPEAGVTVARAAAKRNHQMILSTVDNASIVDVNKAHGRPAWFMLYPTDDWNVTRALVQRAESAGSPAIVLTVDRQGGRNTETLFRERRQDLRECSGCHTPGFTNEVSRKANFSDIDVSKVTNLYGTGMTWEFVDRLRGIVKGKLVLKGIMTGEDAKEALRHGVDGLIVSNHGGRAEESGQATIGVLAEVVDSVGGRIPVLIDGGVRRGTDVLKALALGATAVGIGRPYVWGLASFGEAGVDRVLQILDDEFITIMRQVGALDITHITRRCVTIA</sequence>
<evidence type="ECO:0000256" key="6">
    <source>
        <dbReference type="PIRSR" id="PIRSR000138-1"/>
    </source>
</evidence>
<dbReference type="InterPro" id="IPR037396">
    <property type="entry name" value="FMN_HAD"/>
</dbReference>
<keyword evidence="4" id="KW-0560">Oxidoreductase</keyword>
<dbReference type="InterPro" id="IPR013785">
    <property type="entry name" value="Aldolase_TIM"/>
</dbReference>
<dbReference type="AlphaFoldDB" id="A0A7G6TXJ1"/>
<comment type="similarity">
    <text evidence="5">Belongs to the FMN-dependent alpha-hydroxy acid dehydrogenase family.</text>
</comment>
<accession>A0A7G6TXJ1</accession>
<dbReference type="KEGG" id="trb:HB776_09700"/>
<feature type="binding site" evidence="7">
    <location>
        <begin position="373"/>
        <end position="374"/>
    </location>
    <ligand>
        <name>FMN</name>
        <dbReference type="ChEBI" id="CHEBI:58210"/>
    </ligand>
</feature>
<proteinExistence type="inferred from homology"/>
<evidence type="ECO:0000256" key="3">
    <source>
        <dbReference type="ARBA" id="ARBA00022643"/>
    </source>
</evidence>
<dbReference type="CDD" id="cd02809">
    <property type="entry name" value="alpha_hydroxyacid_oxid_FMN"/>
    <property type="match status" value="1"/>
</dbReference>
<dbReference type="Gene3D" id="3.20.20.70">
    <property type="entry name" value="Aldolase class I"/>
    <property type="match status" value="1"/>
</dbReference>
<organism evidence="9 10">
    <name type="scientific">Tardiphaga robiniae</name>
    <dbReference type="NCBI Taxonomy" id="943830"/>
    <lineage>
        <taxon>Bacteria</taxon>
        <taxon>Pseudomonadati</taxon>
        <taxon>Pseudomonadota</taxon>
        <taxon>Alphaproteobacteria</taxon>
        <taxon>Hyphomicrobiales</taxon>
        <taxon>Nitrobacteraceae</taxon>
        <taxon>Tardiphaga</taxon>
    </lineage>
</organism>